<feature type="domain" description="FAD-binding FR-type" evidence="18">
    <location>
        <begin position="693"/>
        <end position="929"/>
    </location>
</feature>
<dbReference type="GO" id="GO:0070330">
    <property type="term" value="F:aromatase activity"/>
    <property type="evidence" value="ECO:0007669"/>
    <property type="project" value="UniProtKB-UniRule"/>
</dbReference>
<organism evidence="19 20">
    <name type="scientific">Aureobasidium melanogenum (strain CBS 110374)</name>
    <name type="common">Aureobasidium pullulans var. melanogenum</name>
    <dbReference type="NCBI Taxonomy" id="1043003"/>
    <lineage>
        <taxon>Eukaryota</taxon>
        <taxon>Fungi</taxon>
        <taxon>Dikarya</taxon>
        <taxon>Ascomycota</taxon>
        <taxon>Pezizomycotina</taxon>
        <taxon>Dothideomycetes</taxon>
        <taxon>Dothideomycetidae</taxon>
        <taxon>Dothideales</taxon>
        <taxon>Saccotheciaceae</taxon>
        <taxon>Aureobasidium</taxon>
    </lineage>
</organism>
<dbReference type="CDD" id="cd06206">
    <property type="entry name" value="bifunctional_CYPOR"/>
    <property type="match status" value="1"/>
</dbReference>
<comment type="cofactor">
    <cofactor evidence="14">
        <name>FAD</name>
        <dbReference type="ChEBI" id="CHEBI:57692"/>
    </cofactor>
    <cofactor evidence="14">
        <name>FMN</name>
        <dbReference type="ChEBI" id="CHEBI:58210"/>
    </cofactor>
</comment>
<evidence type="ECO:0000259" key="17">
    <source>
        <dbReference type="PROSITE" id="PS50902"/>
    </source>
</evidence>
<keyword evidence="10 14" id="KW-0249">Electron transport</keyword>
<dbReference type="FunFam" id="1.10.630.10:FF:000040">
    <property type="entry name" value="Bifunctional cytochrome P450/NADPH--P450 reductase"/>
    <property type="match status" value="1"/>
</dbReference>
<evidence type="ECO:0000256" key="16">
    <source>
        <dbReference type="SAM" id="MobiDB-lite"/>
    </source>
</evidence>
<keyword evidence="11 14" id="KW-0560">Oxidoreductase</keyword>
<dbReference type="InterPro" id="IPR008254">
    <property type="entry name" value="Flavodoxin/NO_synth"/>
</dbReference>
<dbReference type="SUPFAM" id="SSF52343">
    <property type="entry name" value="Ferredoxin reductase-like, C-terminal NADP-linked domain"/>
    <property type="match status" value="1"/>
</dbReference>
<dbReference type="PANTHER" id="PTHR19384">
    <property type="entry name" value="NITRIC OXIDE SYNTHASE-RELATED"/>
    <property type="match status" value="1"/>
</dbReference>
<evidence type="ECO:0000256" key="12">
    <source>
        <dbReference type="ARBA" id="ARBA00023004"/>
    </source>
</evidence>
<dbReference type="PROSITE" id="PS51384">
    <property type="entry name" value="FAD_FR"/>
    <property type="match status" value="1"/>
</dbReference>
<dbReference type="InterPro" id="IPR029039">
    <property type="entry name" value="Flavoprotein-like_sf"/>
</dbReference>
<evidence type="ECO:0000256" key="5">
    <source>
        <dbReference type="ARBA" id="ARBA00022630"/>
    </source>
</evidence>
<dbReference type="Pfam" id="PF00175">
    <property type="entry name" value="NAD_binding_1"/>
    <property type="match status" value="1"/>
</dbReference>
<keyword evidence="9 14" id="KW-0521">NADP</keyword>
<evidence type="ECO:0000256" key="8">
    <source>
        <dbReference type="ARBA" id="ARBA00022827"/>
    </source>
</evidence>
<keyword evidence="4 14" id="KW-0349">Heme</keyword>
<evidence type="ECO:0000256" key="10">
    <source>
        <dbReference type="ARBA" id="ARBA00022982"/>
    </source>
</evidence>
<evidence type="ECO:0000256" key="4">
    <source>
        <dbReference type="ARBA" id="ARBA00022617"/>
    </source>
</evidence>
<feature type="compositionally biased region" description="Polar residues" evidence="16">
    <location>
        <begin position="7"/>
        <end position="19"/>
    </location>
</feature>
<evidence type="ECO:0000259" key="18">
    <source>
        <dbReference type="PROSITE" id="PS51384"/>
    </source>
</evidence>
<dbReference type="EMBL" id="KL584839">
    <property type="protein sequence ID" value="KEQ61240.1"/>
    <property type="molecule type" value="Genomic_DNA"/>
</dbReference>
<dbReference type="PANTHER" id="PTHR19384:SF127">
    <property type="entry name" value="BIFUNCTIONAL CYTOCHROME P450_NADPH--P450 REDUCTASE"/>
    <property type="match status" value="1"/>
</dbReference>
<dbReference type="SUPFAM" id="SSF52218">
    <property type="entry name" value="Flavoproteins"/>
    <property type="match status" value="1"/>
</dbReference>
<evidence type="ECO:0000256" key="1">
    <source>
        <dbReference type="ARBA" id="ARBA00001971"/>
    </source>
</evidence>
<feature type="domain" description="Flavodoxin-like" evidence="17">
    <location>
        <begin position="519"/>
        <end position="660"/>
    </location>
</feature>
<dbReference type="InterPro" id="IPR039261">
    <property type="entry name" value="FNR_nucleotide-bd"/>
</dbReference>
<dbReference type="CDD" id="cd11068">
    <property type="entry name" value="CYP120A1"/>
    <property type="match status" value="1"/>
</dbReference>
<evidence type="ECO:0000313" key="20">
    <source>
        <dbReference type="Proteomes" id="UP000030672"/>
    </source>
</evidence>
<feature type="binding site" description="axial binding residue" evidence="15">
    <location>
        <position position="425"/>
    </location>
    <ligand>
        <name>heme</name>
        <dbReference type="ChEBI" id="CHEBI:30413"/>
    </ligand>
    <ligandPart>
        <name>Fe</name>
        <dbReference type="ChEBI" id="CHEBI:18248"/>
    </ligandPart>
</feature>
<dbReference type="InterPro" id="IPR017972">
    <property type="entry name" value="Cyt_P450_CS"/>
</dbReference>
<evidence type="ECO:0000256" key="2">
    <source>
        <dbReference type="ARBA" id="ARBA00010018"/>
    </source>
</evidence>
<dbReference type="InterPro" id="IPR003097">
    <property type="entry name" value="CysJ-like_FAD-binding"/>
</dbReference>
<keyword evidence="3 14" id="KW-0813">Transport</keyword>
<dbReference type="InterPro" id="IPR002401">
    <property type="entry name" value="Cyt_P450_E_grp-I"/>
</dbReference>
<dbReference type="Gene3D" id="3.40.50.80">
    <property type="entry name" value="Nucleotide-binding domain of ferredoxin-NADP reductase (FNR) module"/>
    <property type="match status" value="1"/>
</dbReference>
<gene>
    <name evidence="19" type="ORF">M437DRAFT_67611</name>
</gene>
<dbReference type="PROSITE" id="PS50902">
    <property type="entry name" value="FLAVODOXIN_LIKE"/>
    <property type="match status" value="1"/>
</dbReference>
<keyword evidence="12 14" id="KW-0408">Iron</keyword>
<dbReference type="STRING" id="1043003.A0A074VKH7"/>
<evidence type="ECO:0000256" key="6">
    <source>
        <dbReference type="ARBA" id="ARBA00022643"/>
    </source>
</evidence>
<accession>A0A074VKH7</accession>
<dbReference type="InterPro" id="IPR036396">
    <property type="entry name" value="Cyt_P450_sf"/>
</dbReference>
<protein>
    <recommendedName>
        <fullName evidence="14">Bifunctional cytochrome P450/NADPH--P450 reductase</fullName>
    </recommendedName>
    <domain>
        <recommendedName>
            <fullName evidence="14">Cytochrome P450</fullName>
            <ecNumber evidence="14">1.14.14.1</ecNumber>
        </recommendedName>
    </domain>
    <domain>
        <recommendedName>
            <fullName evidence="14">NADPH--cytochrome P450 reductase</fullName>
            <ecNumber evidence="14">1.6.2.4</ecNumber>
        </recommendedName>
    </domain>
</protein>
<dbReference type="Gene3D" id="3.40.50.360">
    <property type="match status" value="1"/>
</dbReference>
<keyword evidence="8 14" id="KW-0274">FAD</keyword>
<dbReference type="SUPFAM" id="SSF63380">
    <property type="entry name" value="Riboflavin synthase domain-like"/>
    <property type="match status" value="1"/>
</dbReference>
<keyword evidence="20" id="KW-1185">Reference proteome</keyword>
<dbReference type="AlphaFoldDB" id="A0A074VKH7"/>
<comment type="similarity">
    <text evidence="2 14">In the N-terminal section; belongs to the cytochrome P450 family.</text>
</comment>
<dbReference type="InterPro" id="IPR017938">
    <property type="entry name" value="Riboflavin_synthase-like_b-brl"/>
</dbReference>
<dbReference type="EC" id="1.14.14.1" evidence="14"/>
<comment type="catalytic activity">
    <reaction evidence="14">
        <text>an organic molecule + reduced [NADPH--hemoprotein reductase] + O2 = an alcohol + oxidized [NADPH--hemoprotein reductase] + H2O + H(+)</text>
        <dbReference type="Rhea" id="RHEA:17149"/>
        <dbReference type="Rhea" id="RHEA-COMP:11964"/>
        <dbReference type="Rhea" id="RHEA-COMP:11965"/>
        <dbReference type="ChEBI" id="CHEBI:15377"/>
        <dbReference type="ChEBI" id="CHEBI:15378"/>
        <dbReference type="ChEBI" id="CHEBI:15379"/>
        <dbReference type="ChEBI" id="CHEBI:30879"/>
        <dbReference type="ChEBI" id="CHEBI:57618"/>
        <dbReference type="ChEBI" id="CHEBI:58210"/>
        <dbReference type="ChEBI" id="CHEBI:142491"/>
        <dbReference type="EC" id="1.14.14.1"/>
    </reaction>
</comment>
<dbReference type="Pfam" id="PF00258">
    <property type="entry name" value="Flavodoxin_1"/>
    <property type="match status" value="1"/>
</dbReference>
<dbReference type="EC" id="1.6.2.4" evidence="14"/>
<keyword evidence="5 14" id="KW-0285">Flavoprotein</keyword>
<dbReference type="GO" id="GO:0010181">
    <property type="term" value="F:FMN binding"/>
    <property type="evidence" value="ECO:0007669"/>
    <property type="project" value="UniProtKB-UniRule"/>
</dbReference>
<dbReference type="Gene3D" id="2.40.30.10">
    <property type="entry name" value="Translation factors"/>
    <property type="match status" value="2"/>
</dbReference>
<dbReference type="InterPro" id="IPR017927">
    <property type="entry name" value="FAD-bd_FR_type"/>
</dbReference>
<dbReference type="InterPro" id="IPR023173">
    <property type="entry name" value="NADPH_Cyt_P450_Rdtase_alpha"/>
</dbReference>
<dbReference type="HOGENOM" id="CLU_001570_7_0_1"/>
<dbReference type="RefSeq" id="XP_040878263.1">
    <property type="nucleotide sequence ID" value="XM_041024969.1"/>
</dbReference>
<name>A0A074VKH7_AURM1</name>
<keyword evidence="7 14" id="KW-0479">Metal-binding</keyword>
<dbReference type="Gene3D" id="1.20.990.10">
    <property type="entry name" value="NADPH-cytochrome p450 Reductase, Chain A, domain 3"/>
    <property type="match status" value="1"/>
</dbReference>
<dbReference type="GO" id="GO:0050660">
    <property type="term" value="F:flavin adenine dinucleotide binding"/>
    <property type="evidence" value="ECO:0007669"/>
    <property type="project" value="TreeGrafter"/>
</dbReference>
<dbReference type="Gene3D" id="1.10.630.10">
    <property type="entry name" value="Cytochrome P450"/>
    <property type="match status" value="1"/>
</dbReference>
<evidence type="ECO:0000256" key="7">
    <source>
        <dbReference type="ARBA" id="ARBA00022723"/>
    </source>
</evidence>
<dbReference type="GO" id="GO:0020037">
    <property type="term" value="F:heme binding"/>
    <property type="evidence" value="ECO:0007669"/>
    <property type="project" value="UniProtKB-UniRule"/>
</dbReference>
<dbReference type="GO" id="GO:0005829">
    <property type="term" value="C:cytosol"/>
    <property type="evidence" value="ECO:0007669"/>
    <property type="project" value="TreeGrafter"/>
</dbReference>
<evidence type="ECO:0000256" key="13">
    <source>
        <dbReference type="ARBA" id="ARBA00023033"/>
    </source>
</evidence>
<evidence type="ECO:0000256" key="15">
    <source>
        <dbReference type="PIRSR" id="PIRSR000209-1"/>
    </source>
</evidence>
<dbReference type="InterPro" id="IPR001433">
    <property type="entry name" value="OxRdtase_FAD/NAD-bd"/>
</dbReference>
<feature type="region of interest" description="Disordered" evidence="16">
    <location>
        <begin position="1"/>
        <end position="23"/>
    </location>
</feature>
<reference evidence="19 20" key="1">
    <citation type="journal article" date="2014" name="BMC Genomics">
        <title>Genome sequencing of four Aureobasidium pullulans varieties: biotechnological potential, stress tolerance, and description of new species.</title>
        <authorList>
            <person name="Gostin Ar C."/>
            <person name="Ohm R.A."/>
            <person name="Kogej T."/>
            <person name="Sonjak S."/>
            <person name="Turk M."/>
            <person name="Zajc J."/>
            <person name="Zalar P."/>
            <person name="Grube M."/>
            <person name="Sun H."/>
            <person name="Han J."/>
            <person name="Sharma A."/>
            <person name="Chiniquy J."/>
            <person name="Ngan C.Y."/>
            <person name="Lipzen A."/>
            <person name="Barry K."/>
            <person name="Grigoriev I.V."/>
            <person name="Gunde-Cimerman N."/>
        </authorList>
    </citation>
    <scope>NUCLEOTIDE SEQUENCE [LARGE SCALE GENOMIC DNA]</scope>
    <source>
        <strain evidence="19 20">CBS 110374</strain>
    </source>
</reference>
<dbReference type="PRINTS" id="PR00463">
    <property type="entry name" value="EP450I"/>
</dbReference>
<dbReference type="PROSITE" id="PS00086">
    <property type="entry name" value="CYTOCHROME_P450"/>
    <property type="match status" value="1"/>
</dbReference>
<proteinExistence type="inferred from homology"/>
<dbReference type="PIRSF" id="PIRSF000209">
    <property type="entry name" value="Bifunctional_P450_P450R"/>
    <property type="match status" value="1"/>
</dbReference>
<dbReference type="InterPro" id="IPR023206">
    <property type="entry name" value="Bifunctional_P450_P450_red"/>
</dbReference>
<evidence type="ECO:0000256" key="11">
    <source>
        <dbReference type="ARBA" id="ARBA00023002"/>
    </source>
</evidence>
<dbReference type="Proteomes" id="UP000030672">
    <property type="component" value="Unassembled WGS sequence"/>
</dbReference>
<evidence type="ECO:0000256" key="14">
    <source>
        <dbReference type="PIRNR" id="PIRNR000209"/>
    </source>
</evidence>
<dbReference type="GO" id="GO:0005506">
    <property type="term" value="F:iron ion binding"/>
    <property type="evidence" value="ECO:0007669"/>
    <property type="project" value="UniProtKB-UniRule"/>
</dbReference>
<dbReference type="InterPro" id="IPR001128">
    <property type="entry name" value="Cyt_P450"/>
</dbReference>
<dbReference type="PRINTS" id="PR00385">
    <property type="entry name" value="P450"/>
</dbReference>
<dbReference type="SUPFAM" id="SSF48264">
    <property type="entry name" value="Cytochrome P450"/>
    <property type="match status" value="1"/>
</dbReference>
<keyword evidence="6 14" id="KW-0288">FMN</keyword>
<evidence type="ECO:0000256" key="3">
    <source>
        <dbReference type="ARBA" id="ARBA00022448"/>
    </source>
</evidence>
<evidence type="ECO:0000313" key="19">
    <source>
        <dbReference type="EMBL" id="KEQ61240.1"/>
    </source>
</evidence>
<evidence type="ECO:0000256" key="9">
    <source>
        <dbReference type="ARBA" id="ARBA00022857"/>
    </source>
</evidence>
<dbReference type="GeneID" id="63918342"/>
<dbReference type="GO" id="GO:0003958">
    <property type="term" value="F:NADPH-hemoprotein reductase activity"/>
    <property type="evidence" value="ECO:0007669"/>
    <property type="project" value="UniProtKB-UniRule"/>
</dbReference>
<dbReference type="Pfam" id="PF00067">
    <property type="entry name" value="p450"/>
    <property type="match status" value="1"/>
</dbReference>
<comment type="catalytic activity">
    <reaction evidence="14">
        <text>2 oxidized [cytochrome P450] + NADPH = 2 reduced [cytochrome P450] + NADP(+) + H(+)</text>
        <dbReference type="Rhea" id="RHEA:24040"/>
        <dbReference type="Rhea" id="RHEA-COMP:14627"/>
        <dbReference type="Rhea" id="RHEA-COMP:14628"/>
        <dbReference type="ChEBI" id="CHEBI:15378"/>
        <dbReference type="ChEBI" id="CHEBI:55376"/>
        <dbReference type="ChEBI" id="CHEBI:57783"/>
        <dbReference type="ChEBI" id="CHEBI:58349"/>
        <dbReference type="ChEBI" id="CHEBI:60344"/>
        <dbReference type="EC" id="1.6.2.4"/>
    </reaction>
</comment>
<sequence length="1083" mass="120823">MPCPMRTSASDVDQSNTASPEYLPIPQPPEHLFGLLGNLPDLDPSFPSKNIWSMQQLYGPIMKLKLGSEQVILGDQQHINEICDEKRFHKKPSGALVAIRALTGDGLFTAYDSEVNWWKAHRMLVPAFGPIALRSMFDDMLDISSQMVLKWDRLGPENEIECSDDLTRLAFDTIGLCAFSYRFNEFYTDHAHPFAQQMADVLTESGRRVSRPGFINNYVYRSDEQKRQENVKKMHDLCDQIVADRKKNPQPENKDLLNTMLNTIDKETGEGLSDENIRYQMATFLVAGHETTSSTLSFTYYNLLKNPDKLLKVQREVDDVVGDNVLELQHLPKLKYLDACIKETLRLSSPISRWGVCPREDTMLQGKYEVKKDVQLSANLRSLHHDPAVWGDDHEDFKPERMLQSNFEKLPPNSWKPFGNGMRSCIGRGFAEQEMLINIALVLQRFQLELADPAYELELKSTLTIKPWNFRMKARRRPGKALTVGIPGGVSANAAKKHEEQHGYAQAAQAQDRSSDAPLSIFFGGNTGTCEALAEDLKTKLADHGLSASIESLDIMTEHTPDQPVVIITSSYEGLPPDNAKKLVAWLEDISNKNTSALNGVKYAVYGVGNSDWASTFHRIPKLVHELMKKAGAAEVVDIGLSDVKADLFGPWEDWVDQLIDALMESRGARPVAKAVTEVIIRESKLTSLLGGKDMNIGTVIANEELAGTEVGPAKRHMDIRLPDGMSYTAGDYLVVQPRNPDETVHRILSYFGLRENDMLEVKGSSKVFLPTEPTPVGEFLSGAVELSQPITKRQLEAILSHATPEQQEEYKGFLLDASYQHLLEKRYSILDILEETAIALPFSAYIDMLPALTPRQYSIASSSLEPANNPQAKQHADVVSLCFDVHTSLALSGHGSFFGVTSTYLASRRIGDRISCFVRPTNVGFRLPGNVETPVIMFAAGTGIAPMRAFLQERAAIAAAGARKLGPAILFFGCRHSEKDFIYRDELAVWEEQGVVKVVPAFSKGDSGPHYVQDAVWEHREEVAKMFANGGKIYLCGSAARLGKSAAEVCKKIWCERNEKSMEDAEKWLQSVKTDRYISDVY</sequence>
<comment type="cofactor">
    <cofactor evidence="1 14 15">
        <name>heme</name>
        <dbReference type="ChEBI" id="CHEBI:30413"/>
    </cofactor>
</comment>
<keyword evidence="13 14" id="KW-0503">Monooxygenase</keyword>
<dbReference type="Pfam" id="PF00667">
    <property type="entry name" value="FAD_binding_1"/>
    <property type="match status" value="1"/>
</dbReference>